<dbReference type="eggNOG" id="ENOG503385N">
    <property type="taxonomic scope" value="Bacteria"/>
</dbReference>
<dbReference type="OrthoDB" id="253931at2"/>
<comment type="caution">
    <text evidence="1">The sequence shown here is derived from an EMBL/GenBank/DDBJ whole genome shotgun (WGS) entry which is preliminary data.</text>
</comment>
<gene>
    <name evidence="1" type="ORF">Q764_14045</name>
</gene>
<dbReference type="RefSeq" id="WP_035745107.1">
    <property type="nucleotide sequence ID" value="NZ_AUCZ01000031.1"/>
</dbReference>
<reference evidence="1 2" key="1">
    <citation type="submission" date="2013-09" db="EMBL/GenBank/DDBJ databases">
        <authorList>
            <person name="Zeng Z."/>
            <person name="Chen C."/>
        </authorList>
    </citation>
    <scope>NUCLEOTIDE SEQUENCE [LARGE SCALE GENOMIC DNA]</scope>
    <source>
        <strain evidence="1 2">GH29-5</strain>
    </source>
</reference>
<evidence type="ECO:0000313" key="2">
    <source>
        <dbReference type="Proteomes" id="UP000030121"/>
    </source>
</evidence>
<sequence length="214" mass="24991">MKHEIEQVLTPLDILNIFIEQHKLCSPLDVEADPYAELSFNSTIDDWRDANDLLPWLPLSKFLNEEFQISVTEEEWKSVLTPSSVRTLKDVCELISKYSSKQNIQPIKLFGQECLSAAVFLTLKKYLAKRHVDVSEIRPSTLVTEYFEKYFSEMIEQTTIISNGRQLFDQLAPKRKKTGFLNYLNILDKDRYMFLTGDIKTFRDLTLKIIEVNK</sequence>
<keyword evidence="2" id="KW-1185">Reference proteome</keyword>
<dbReference type="AlphaFoldDB" id="A0A0A2LZT7"/>
<protein>
    <submittedName>
        <fullName evidence="1">Uncharacterized protein</fullName>
    </submittedName>
</protein>
<evidence type="ECO:0000313" key="1">
    <source>
        <dbReference type="EMBL" id="KGO85544.1"/>
    </source>
</evidence>
<proteinExistence type="predicted"/>
<organism evidence="1 2">
    <name type="scientific">Flavobacterium suncheonense GH29-5 = DSM 17707</name>
    <dbReference type="NCBI Taxonomy" id="1121899"/>
    <lineage>
        <taxon>Bacteria</taxon>
        <taxon>Pseudomonadati</taxon>
        <taxon>Bacteroidota</taxon>
        <taxon>Flavobacteriia</taxon>
        <taxon>Flavobacteriales</taxon>
        <taxon>Flavobacteriaceae</taxon>
        <taxon>Flavobacterium</taxon>
    </lineage>
</organism>
<dbReference type="Proteomes" id="UP000030121">
    <property type="component" value="Unassembled WGS sequence"/>
</dbReference>
<dbReference type="EMBL" id="JRLW01000043">
    <property type="protein sequence ID" value="KGO85544.1"/>
    <property type="molecule type" value="Genomic_DNA"/>
</dbReference>
<name>A0A0A2LZT7_9FLAO</name>
<accession>A0A0A2LZT7</accession>